<dbReference type="EMBL" id="JAQAGZ010000003">
    <property type="protein sequence ID" value="MCZ8511897.1"/>
    <property type="molecule type" value="Genomic_DNA"/>
</dbReference>
<dbReference type="PROSITE" id="PS50893">
    <property type="entry name" value="ABC_TRANSPORTER_2"/>
    <property type="match status" value="1"/>
</dbReference>
<evidence type="ECO:0000313" key="10">
    <source>
        <dbReference type="EMBL" id="MCZ8511897.1"/>
    </source>
</evidence>
<dbReference type="InterPro" id="IPR003439">
    <property type="entry name" value="ABC_transporter-like_ATP-bd"/>
</dbReference>
<feature type="transmembrane region" description="Helical" evidence="7">
    <location>
        <begin position="155"/>
        <end position="174"/>
    </location>
</feature>
<keyword evidence="3" id="KW-0547">Nucleotide-binding</keyword>
<dbReference type="GO" id="GO:0005524">
    <property type="term" value="F:ATP binding"/>
    <property type="evidence" value="ECO:0007669"/>
    <property type="project" value="UniProtKB-KW"/>
</dbReference>
<feature type="domain" description="ABC transporter" evidence="8">
    <location>
        <begin position="333"/>
        <end position="569"/>
    </location>
</feature>
<name>A0ABT4Q528_9BACL</name>
<evidence type="ECO:0000259" key="8">
    <source>
        <dbReference type="PROSITE" id="PS50893"/>
    </source>
</evidence>
<feature type="transmembrane region" description="Helical" evidence="7">
    <location>
        <begin position="278"/>
        <end position="297"/>
    </location>
</feature>
<keyword evidence="2 7" id="KW-0812">Transmembrane</keyword>
<keyword evidence="5 7" id="KW-1133">Transmembrane helix</keyword>
<dbReference type="PANTHER" id="PTHR43394">
    <property type="entry name" value="ATP-DEPENDENT PERMEASE MDL1, MITOCHONDRIAL"/>
    <property type="match status" value="1"/>
</dbReference>
<dbReference type="PROSITE" id="PS50929">
    <property type="entry name" value="ABC_TM1F"/>
    <property type="match status" value="1"/>
</dbReference>
<evidence type="ECO:0000259" key="9">
    <source>
        <dbReference type="PROSITE" id="PS50929"/>
    </source>
</evidence>
<gene>
    <name evidence="10" type="ORF">O9H85_05560</name>
</gene>
<evidence type="ECO:0000256" key="7">
    <source>
        <dbReference type="SAM" id="Phobius"/>
    </source>
</evidence>
<keyword evidence="6 7" id="KW-0472">Membrane</keyword>
<evidence type="ECO:0000256" key="5">
    <source>
        <dbReference type="ARBA" id="ARBA00022989"/>
    </source>
</evidence>
<dbReference type="SUPFAM" id="SSF52540">
    <property type="entry name" value="P-loop containing nucleoside triphosphate hydrolases"/>
    <property type="match status" value="1"/>
</dbReference>
<feature type="transmembrane region" description="Helical" evidence="7">
    <location>
        <begin position="133"/>
        <end position="149"/>
    </location>
</feature>
<evidence type="ECO:0000256" key="2">
    <source>
        <dbReference type="ARBA" id="ARBA00022692"/>
    </source>
</evidence>
<dbReference type="Pfam" id="PF00005">
    <property type="entry name" value="ABC_tran"/>
    <property type="match status" value="1"/>
</dbReference>
<reference evidence="10 11" key="1">
    <citation type="submission" date="2022-12" db="EMBL/GenBank/DDBJ databases">
        <title>Draft genome sequence of Paenibacillus sp. dW9.</title>
        <authorList>
            <person name="Choi E.-W."/>
            <person name="Kim D.-U."/>
        </authorList>
    </citation>
    <scope>NUCLEOTIDE SEQUENCE [LARGE SCALE GENOMIC DNA]</scope>
    <source>
        <strain evidence="11">dW9</strain>
    </source>
</reference>
<dbReference type="SMART" id="SM00382">
    <property type="entry name" value="AAA"/>
    <property type="match status" value="1"/>
</dbReference>
<dbReference type="SUPFAM" id="SSF90123">
    <property type="entry name" value="ABC transporter transmembrane region"/>
    <property type="match status" value="1"/>
</dbReference>
<dbReference type="Gene3D" id="1.20.1560.10">
    <property type="entry name" value="ABC transporter type 1, transmembrane domain"/>
    <property type="match status" value="1"/>
</dbReference>
<dbReference type="InterPro" id="IPR036640">
    <property type="entry name" value="ABC1_TM_sf"/>
</dbReference>
<evidence type="ECO:0000256" key="1">
    <source>
        <dbReference type="ARBA" id="ARBA00004651"/>
    </source>
</evidence>
<evidence type="ECO:0000313" key="11">
    <source>
        <dbReference type="Proteomes" id="UP001527882"/>
    </source>
</evidence>
<dbReference type="PANTHER" id="PTHR43394:SF1">
    <property type="entry name" value="ATP-BINDING CASSETTE SUB-FAMILY B MEMBER 10, MITOCHONDRIAL"/>
    <property type="match status" value="1"/>
</dbReference>
<dbReference type="CDD" id="cd18548">
    <property type="entry name" value="ABC_6TM_Tm287_like"/>
    <property type="match status" value="1"/>
</dbReference>
<dbReference type="Proteomes" id="UP001527882">
    <property type="component" value="Unassembled WGS sequence"/>
</dbReference>
<sequence length="579" mass="63962">MHFLLPYVRKYWKLFCLAVLFLTLEALADLLQPTIMARIIDVGVAARQLDYVLHMGGLMLLITAMGALAASARNILASRVSQKFGAELRLDLFRKIQTLSFNNIDKFERASLVTRLTNDVTQVQNFTNGLMRIFVKAPLLCIGSLIMAVRLNLQLAAVLAVVVPVVGVLIALNMKIGFPRFIKVQKALDQVNGVMREYLSGVRVVKAFNRFDYEVEKFGRTNDEYRSLSTMAMRAMAIFNPLIMLAVNLGIVTVIWLGGLGVSSGYIQVGHIIAFINYMTQILFSLMMISMVLNMFVRAKASAGRIGEVFQEHNEMTWSERVEEEAPAARGRIDFEDVSFAYEGAAGEPVLRHVTFSCLPGETVGIIGSTGSGKTSLVSLVPRFYDVTAGVVKVNGVDVKETDPRRLREMIAVVPQKTVLFTGTVTENIRWGKDDASLEEIEQAARMAQAHDFIRSVPEGYDAYLGQGGVNFSGGQKQRLSIARALVRQPDVLILDDCTSAVDVATEGRIKEALKQYASGITCLLIAQRITSVMDADKIVVLDQGEVVGLGSHGELMRDCRVYQEIFQSQVGKELHPHV</sequence>
<dbReference type="InterPro" id="IPR027417">
    <property type="entry name" value="P-loop_NTPase"/>
</dbReference>
<evidence type="ECO:0000256" key="3">
    <source>
        <dbReference type="ARBA" id="ARBA00022741"/>
    </source>
</evidence>
<keyword evidence="4 10" id="KW-0067">ATP-binding</keyword>
<evidence type="ECO:0000256" key="4">
    <source>
        <dbReference type="ARBA" id="ARBA00022840"/>
    </source>
</evidence>
<comment type="subcellular location">
    <subcellularLocation>
        <location evidence="1">Cell membrane</location>
        <topology evidence="1">Multi-pass membrane protein</topology>
    </subcellularLocation>
</comment>
<feature type="domain" description="ABC transmembrane type-1" evidence="9">
    <location>
        <begin position="17"/>
        <end position="298"/>
    </location>
</feature>
<accession>A0ABT4Q528</accession>
<feature type="transmembrane region" description="Helical" evidence="7">
    <location>
        <begin position="235"/>
        <end position="258"/>
    </location>
</feature>
<protein>
    <submittedName>
        <fullName evidence="10">ABC transporter ATP-binding protein</fullName>
    </submittedName>
</protein>
<dbReference type="Gene3D" id="3.40.50.300">
    <property type="entry name" value="P-loop containing nucleotide triphosphate hydrolases"/>
    <property type="match status" value="1"/>
</dbReference>
<dbReference type="InterPro" id="IPR039421">
    <property type="entry name" value="Type_1_exporter"/>
</dbReference>
<keyword evidence="11" id="KW-1185">Reference proteome</keyword>
<dbReference type="InterPro" id="IPR011527">
    <property type="entry name" value="ABC1_TM_dom"/>
</dbReference>
<organism evidence="10 11">
    <name type="scientific">Paenibacillus gyeongsangnamensis</name>
    <dbReference type="NCBI Taxonomy" id="3388067"/>
    <lineage>
        <taxon>Bacteria</taxon>
        <taxon>Bacillati</taxon>
        <taxon>Bacillota</taxon>
        <taxon>Bacilli</taxon>
        <taxon>Bacillales</taxon>
        <taxon>Paenibacillaceae</taxon>
        <taxon>Paenibacillus</taxon>
    </lineage>
</organism>
<dbReference type="InterPro" id="IPR003593">
    <property type="entry name" value="AAA+_ATPase"/>
</dbReference>
<comment type="caution">
    <text evidence="10">The sequence shown here is derived from an EMBL/GenBank/DDBJ whole genome shotgun (WGS) entry which is preliminary data.</text>
</comment>
<dbReference type="RefSeq" id="WP_269880293.1">
    <property type="nucleotide sequence ID" value="NZ_JAQAGZ010000003.1"/>
</dbReference>
<evidence type="ECO:0000256" key="6">
    <source>
        <dbReference type="ARBA" id="ARBA00023136"/>
    </source>
</evidence>
<dbReference type="PROSITE" id="PS00211">
    <property type="entry name" value="ABC_TRANSPORTER_1"/>
    <property type="match status" value="1"/>
</dbReference>
<dbReference type="InterPro" id="IPR017871">
    <property type="entry name" value="ABC_transporter-like_CS"/>
</dbReference>
<dbReference type="Pfam" id="PF00664">
    <property type="entry name" value="ABC_membrane"/>
    <property type="match status" value="1"/>
</dbReference>
<feature type="transmembrane region" description="Helical" evidence="7">
    <location>
        <begin position="52"/>
        <end position="72"/>
    </location>
</feature>
<proteinExistence type="predicted"/>